<dbReference type="EMBL" id="VIGI01000010">
    <property type="protein sequence ID" value="KAB8294801.1"/>
    <property type="molecule type" value="Genomic_DNA"/>
</dbReference>
<evidence type="ECO:0000313" key="2">
    <source>
        <dbReference type="Proteomes" id="UP000326757"/>
    </source>
</evidence>
<dbReference type="Proteomes" id="UP000326757">
    <property type="component" value="Unassembled WGS sequence"/>
</dbReference>
<dbReference type="AlphaFoldDB" id="A0A5N6JZ39"/>
<accession>A0A5N6JZ39</accession>
<evidence type="ECO:0000313" key="1">
    <source>
        <dbReference type="EMBL" id="KAB8294801.1"/>
    </source>
</evidence>
<dbReference type="OrthoDB" id="3542105at2759"/>
<organism evidence="1 2">
    <name type="scientific">Monilinia laxa</name>
    <name type="common">Brown rot fungus</name>
    <name type="synonym">Sclerotinia laxa</name>
    <dbReference type="NCBI Taxonomy" id="61186"/>
    <lineage>
        <taxon>Eukaryota</taxon>
        <taxon>Fungi</taxon>
        <taxon>Dikarya</taxon>
        <taxon>Ascomycota</taxon>
        <taxon>Pezizomycotina</taxon>
        <taxon>Leotiomycetes</taxon>
        <taxon>Helotiales</taxon>
        <taxon>Sclerotiniaceae</taxon>
        <taxon>Monilinia</taxon>
    </lineage>
</organism>
<keyword evidence="2" id="KW-1185">Reference proteome</keyword>
<proteinExistence type="predicted"/>
<reference evidence="1 2" key="1">
    <citation type="submission" date="2019-06" db="EMBL/GenBank/DDBJ databases">
        <title>Genome Sequence of the Brown Rot Fungal Pathogen Monilinia laxa.</title>
        <authorList>
            <person name="De Miccolis Angelini R.M."/>
            <person name="Landi L."/>
            <person name="Abate D."/>
            <person name="Pollastro S."/>
            <person name="Romanazzi G."/>
            <person name="Faretra F."/>
        </authorList>
    </citation>
    <scope>NUCLEOTIDE SEQUENCE [LARGE SCALE GENOMIC DNA]</scope>
    <source>
        <strain evidence="1 2">Mlax316</strain>
    </source>
</reference>
<sequence length="182" mass="21025">MEITNPNRVTPTPLDKIDRHPNLSYWGGIPVISIDYQTQIQTPGQNAASMSALSRILPDYSFWAQITTIEIRTPNIHPSVKPEAEYKAHIKTMKLIISKLNSFPDLLEVRMCIHMEHWHILRLKLGAGLFGLERASWNLFFKVEGSGIKQIDSRCFGMLRLKRDWLREFQEPIIEPGERMLS</sequence>
<name>A0A5N6JZ39_MONLA</name>
<comment type="caution">
    <text evidence="1">The sequence shown here is derived from an EMBL/GenBank/DDBJ whole genome shotgun (WGS) entry which is preliminary data.</text>
</comment>
<protein>
    <submittedName>
        <fullName evidence="1">Uncharacterized protein</fullName>
    </submittedName>
</protein>
<gene>
    <name evidence="1" type="ORF">EYC80_006762</name>
</gene>